<keyword evidence="2" id="KW-1185">Reference proteome</keyword>
<accession>A0ACC6FV34</accession>
<organism evidence="1 2">
    <name type="scientific">Helicobacter zhangjianzhongii</name>
    <dbReference type="NCBI Taxonomy" id="2974574"/>
    <lineage>
        <taxon>Bacteria</taxon>
        <taxon>Pseudomonadati</taxon>
        <taxon>Campylobacterota</taxon>
        <taxon>Epsilonproteobacteria</taxon>
        <taxon>Campylobacterales</taxon>
        <taxon>Helicobacteraceae</taxon>
        <taxon>Helicobacter</taxon>
    </lineage>
</organism>
<protein>
    <submittedName>
        <fullName evidence="1">Uncharacterized protein</fullName>
    </submittedName>
</protein>
<evidence type="ECO:0000313" key="1">
    <source>
        <dbReference type="EMBL" id="MDL0083083.1"/>
    </source>
</evidence>
<dbReference type="Proteomes" id="UP001173802">
    <property type="component" value="Unassembled WGS sequence"/>
</dbReference>
<reference evidence="1 2" key="1">
    <citation type="journal article" date="2023" name="Microorganisms">
        <title>Isolation and Genomic Characteristics of Cat-Borne Campylobacter felis sp. nov. and Sheep-Borne Campylobacter ovis sp. nov.</title>
        <authorList>
            <person name="Wang H."/>
            <person name="Li Y."/>
            <person name="Gu Y."/>
            <person name="Zhou G."/>
            <person name="Chen X."/>
            <person name="Zhang X."/>
            <person name="Shao Z."/>
            <person name="Zhang J."/>
            <person name="Zhang M."/>
        </authorList>
    </citation>
    <scope>NUCLEOTIDE SEQUENCE [LARGE SCALE GENOMIC DNA]</scope>
    <source>
        <strain evidence="1 2">XJK30-2</strain>
    </source>
</reference>
<dbReference type="EMBL" id="JANURN010000022">
    <property type="protein sequence ID" value="MDL0083083.1"/>
    <property type="molecule type" value="Genomic_DNA"/>
</dbReference>
<comment type="caution">
    <text evidence="1">The sequence shown here is derived from an EMBL/GenBank/DDBJ whole genome shotgun (WGS) entry which is preliminary data.</text>
</comment>
<gene>
    <name evidence="1" type="ORF">NYG90_10495</name>
</gene>
<proteinExistence type="predicted"/>
<evidence type="ECO:0000313" key="2">
    <source>
        <dbReference type="Proteomes" id="UP001173802"/>
    </source>
</evidence>
<sequence length="159" mass="18185">MNSTDENLADIRQSAKKIVSPSSKEANESSVEFKHSEPDVLVEQTFVLKIQEDRNDAEHSKNNAELLNGIYSKLIRIFFAGKRFWVWAMVFIVCFYINGVGDKDMPKCFDNPAMPYIQYFAKNTLYLLGGVAMILLSFPTAKGIRKLFREIIIHITKKS</sequence>
<name>A0ACC6FV34_9HELI</name>